<evidence type="ECO:0000259" key="6">
    <source>
        <dbReference type="Pfam" id="PF04893"/>
    </source>
</evidence>
<evidence type="ECO:0000256" key="1">
    <source>
        <dbReference type="ARBA" id="ARBA00004141"/>
    </source>
</evidence>
<accession>A0ABV7IUM9</accession>
<gene>
    <name evidence="7" type="ORF">ACFOGH_04220</name>
</gene>
<name>A0ABV7IUM9_9RHOB</name>
<dbReference type="Proteomes" id="UP001595547">
    <property type="component" value="Unassembled WGS sequence"/>
</dbReference>
<proteinExistence type="predicted"/>
<feature type="transmembrane region" description="Helical" evidence="5">
    <location>
        <begin position="169"/>
        <end position="191"/>
    </location>
</feature>
<feature type="transmembrane region" description="Helical" evidence="5">
    <location>
        <begin position="75"/>
        <end position="97"/>
    </location>
</feature>
<comment type="caution">
    <text evidence="7">The sequence shown here is derived from an EMBL/GenBank/DDBJ whole genome shotgun (WGS) entry which is preliminary data.</text>
</comment>
<feature type="domain" description="Yip1" evidence="6">
    <location>
        <begin position="12"/>
        <end position="185"/>
    </location>
</feature>
<evidence type="ECO:0000313" key="7">
    <source>
        <dbReference type="EMBL" id="MFC3180186.1"/>
    </source>
</evidence>
<sequence length="193" mass="20248">MQAELGHLMQLTLQSPRAAARRLIDWRLPIAAIWLGVGLMAVVSALLSCASLLLAPARAEADMIDPAILAILQNPLQVAVVQAVVMVVMAMLAQGVGRRFGGRGQFGDALVLIGWTEALLCVLQLAQIVLMLISPGLSAATGLFGMVLFIWVLSNFIAELHGFASAGKVLWGIVATVLAVSVLVAFALVALEG</sequence>
<evidence type="ECO:0000256" key="4">
    <source>
        <dbReference type="ARBA" id="ARBA00023136"/>
    </source>
</evidence>
<dbReference type="EMBL" id="JBHRTO010000001">
    <property type="protein sequence ID" value="MFC3180186.1"/>
    <property type="molecule type" value="Genomic_DNA"/>
</dbReference>
<dbReference type="Pfam" id="PF04893">
    <property type="entry name" value="Yip1"/>
    <property type="match status" value="1"/>
</dbReference>
<keyword evidence="4 5" id="KW-0472">Membrane</keyword>
<dbReference type="RefSeq" id="WP_380071818.1">
    <property type="nucleotide sequence ID" value="NZ_JBHRTO010000001.1"/>
</dbReference>
<comment type="subcellular location">
    <subcellularLocation>
        <location evidence="1">Membrane</location>
        <topology evidence="1">Multi-pass membrane protein</topology>
    </subcellularLocation>
</comment>
<feature type="transmembrane region" description="Helical" evidence="5">
    <location>
        <begin position="31"/>
        <end position="55"/>
    </location>
</feature>
<keyword evidence="2 5" id="KW-0812">Transmembrane</keyword>
<reference evidence="8" key="1">
    <citation type="journal article" date="2019" name="Int. J. Syst. Evol. Microbiol.">
        <title>The Global Catalogue of Microorganisms (GCM) 10K type strain sequencing project: providing services to taxonomists for standard genome sequencing and annotation.</title>
        <authorList>
            <consortium name="The Broad Institute Genomics Platform"/>
            <consortium name="The Broad Institute Genome Sequencing Center for Infectious Disease"/>
            <person name="Wu L."/>
            <person name="Ma J."/>
        </authorList>
    </citation>
    <scope>NUCLEOTIDE SEQUENCE [LARGE SCALE GENOMIC DNA]</scope>
    <source>
        <strain evidence="8">KCTC 52039</strain>
    </source>
</reference>
<protein>
    <submittedName>
        <fullName evidence="7">YIP1 family protein</fullName>
    </submittedName>
</protein>
<keyword evidence="3 5" id="KW-1133">Transmembrane helix</keyword>
<dbReference type="InterPro" id="IPR006977">
    <property type="entry name" value="Yip1_dom"/>
</dbReference>
<evidence type="ECO:0000256" key="2">
    <source>
        <dbReference type="ARBA" id="ARBA00022692"/>
    </source>
</evidence>
<organism evidence="7 8">
    <name type="scientific">Cypionkella sinensis</name>
    <dbReference type="NCBI Taxonomy" id="1756043"/>
    <lineage>
        <taxon>Bacteria</taxon>
        <taxon>Pseudomonadati</taxon>
        <taxon>Pseudomonadota</taxon>
        <taxon>Alphaproteobacteria</taxon>
        <taxon>Rhodobacterales</taxon>
        <taxon>Paracoccaceae</taxon>
        <taxon>Cypionkella</taxon>
    </lineage>
</organism>
<evidence type="ECO:0000256" key="5">
    <source>
        <dbReference type="SAM" id="Phobius"/>
    </source>
</evidence>
<feature type="transmembrane region" description="Helical" evidence="5">
    <location>
        <begin position="109"/>
        <end position="133"/>
    </location>
</feature>
<feature type="transmembrane region" description="Helical" evidence="5">
    <location>
        <begin position="139"/>
        <end position="157"/>
    </location>
</feature>
<evidence type="ECO:0000313" key="8">
    <source>
        <dbReference type="Proteomes" id="UP001595547"/>
    </source>
</evidence>
<evidence type="ECO:0000256" key="3">
    <source>
        <dbReference type="ARBA" id="ARBA00022989"/>
    </source>
</evidence>
<keyword evidence="8" id="KW-1185">Reference proteome</keyword>